<feature type="domain" description="ABC3 transporter permease C-terminal" evidence="7">
    <location>
        <begin position="59"/>
        <end position="178"/>
    </location>
</feature>
<feature type="transmembrane region" description="Helical" evidence="6">
    <location>
        <begin position="109"/>
        <end position="131"/>
    </location>
</feature>
<dbReference type="InterPro" id="IPR052536">
    <property type="entry name" value="ABC-4_Integral_Memb_Prot"/>
</dbReference>
<dbReference type="InterPro" id="IPR003838">
    <property type="entry name" value="ABC3_permease_C"/>
</dbReference>
<evidence type="ECO:0000256" key="4">
    <source>
        <dbReference type="ARBA" id="ARBA00022989"/>
    </source>
</evidence>
<dbReference type="InterPro" id="IPR027022">
    <property type="entry name" value="ABC_permease_BceB-typ"/>
</dbReference>
<feature type="transmembrane region" description="Helical" evidence="6">
    <location>
        <begin position="522"/>
        <end position="546"/>
    </location>
</feature>
<dbReference type="GO" id="GO:0055085">
    <property type="term" value="P:transmembrane transport"/>
    <property type="evidence" value="ECO:0007669"/>
    <property type="project" value="UniProtKB-UniRule"/>
</dbReference>
<feature type="transmembrane region" description="Helical" evidence="6">
    <location>
        <begin position="613"/>
        <end position="631"/>
    </location>
</feature>
<dbReference type="Proteomes" id="UP000679779">
    <property type="component" value="Unassembled WGS sequence"/>
</dbReference>
<evidence type="ECO:0000313" key="9">
    <source>
        <dbReference type="Proteomes" id="UP000679779"/>
    </source>
</evidence>
<accession>A0A919XQC4</accession>
<proteinExistence type="inferred from homology"/>
<feature type="transmembrane region" description="Helical" evidence="6">
    <location>
        <begin position="59"/>
        <end position="80"/>
    </location>
</feature>
<keyword evidence="2 6" id="KW-1003">Cell membrane</keyword>
<dbReference type="PANTHER" id="PTHR46795:SF1">
    <property type="entry name" value="ABC TRANSPORTER PERMEASE PROTEIN"/>
    <property type="match status" value="1"/>
</dbReference>
<dbReference type="EMBL" id="BORQ01000013">
    <property type="protein sequence ID" value="GIO34807.1"/>
    <property type="molecule type" value="Genomic_DNA"/>
</dbReference>
<feature type="transmembrane region" description="Helical" evidence="6">
    <location>
        <begin position="580"/>
        <end position="601"/>
    </location>
</feature>
<evidence type="ECO:0000256" key="2">
    <source>
        <dbReference type="ARBA" id="ARBA00022475"/>
    </source>
</evidence>
<feature type="transmembrane region" description="Helical" evidence="6">
    <location>
        <begin position="222"/>
        <end position="249"/>
    </location>
</feature>
<feature type="transmembrane region" description="Helical" evidence="6">
    <location>
        <begin position="278"/>
        <end position="300"/>
    </location>
</feature>
<keyword evidence="3 6" id="KW-0812">Transmembrane</keyword>
<evidence type="ECO:0000313" key="8">
    <source>
        <dbReference type="EMBL" id="GIO34807.1"/>
    </source>
</evidence>
<dbReference type="RefSeq" id="WP_160045174.1">
    <property type="nucleotide sequence ID" value="NZ_BORQ01000013.1"/>
</dbReference>
<organism evidence="8 9">
    <name type="scientific">Paenibacillus albilobatus</name>
    <dbReference type="NCBI Taxonomy" id="2716884"/>
    <lineage>
        <taxon>Bacteria</taxon>
        <taxon>Bacillati</taxon>
        <taxon>Bacillota</taxon>
        <taxon>Bacilli</taxon>
        <taxon>Bacillales</taxon>
        <taxon>Paenibacillaceae</taxon>
        <taxon>Paenibacillus</taxon>
    </lineage>
</organism>
<reference evidence="8" key="1">
    <citation type="submission" date="2021-03" db="EMBL/GenBank/DDBJ databases">
        <title>Antimicrobial resistance genes in bacteria isolated from Japanese honey, and their potential for conferring macrolide and lincosamide resistance in the American foulbrood pathogen Paenibacillus larvae.</title>
        <authorList>
            <person name="Okamoto M."/>
            <person name="Kumagai M."/>
            <person name="Kanamori H."/>
            <person name="Takamatsu D."/>
        </authorList>
    </citation>
    <scope>NUCLEOTIDE SEQUENCE</scope>
    <source>
        <strain evidence="8">J2TS6</strain>
    </source>
</reference>
<comment type="subcellular location">
    <subcellularLocation>
        <location evidence="1 6">Cell membrane</location>
        <topology evidence="1 6">Multi-pass membrane protein</topology>
    </subcellularLocation>
</comment>
<protein>
    <submittedName>
        <fullName evidence="8">ABC transporter permease</fullName>
    </submittedName>
</protein>
<dbReference type="AlphaFoldDB" id="A0A919XQC4"/>
<feature type="transmembrane region" description="Helical" evidence="6">
    <location>
        <begin position="151"/>
        <end position="174"/>
    </location>
</feature>
<keyword evidence="9" id="KW-1185">Reference proteome</keyword>
<keyword evidence="4 6" id="KW-1133">Transmembrane helix</keyword>
<dbReference type="PANTHER" id="PTHR46795">
    <property type="entry name" value="ABC TRANSPORTER PERMEASE-RELATED-RELATED"/>
    <property type="match status" value="1"/>
</dbReference>
<dbReference type="PIRSF" id="PIRSF018968">
    <property type="entry name" value="ABC_permease_BceB"/>
    <property type="match status" value="1"/>
</dbReference>
<feature type="transmembrane region" description="Helical" evidence="6">
    <location>
        <begin position="195"/>
        <end position="216"/>
    </location>
</feature>
<feature type="transmembrane region" description="Helical" evidence="6">
    <location>
        <begin position="21"/>
        <end position="39"/>
    </location>
</feature>
<evidence type="ECO:0000256" key="1">
    <source>
        <dbReference type="ARBA" id="ARBA00004651"/>
    </source>
</evidence>
<dbReference type="Pfam" id="PF02687">
    <property type="entry name" value="FtsX"/>
    <property type="match status" value="1"/>
</dbReference>
<sequence length="644" mass="72310">MSFPQFAFNNVRRNFRAYFTYFLSSAVMVMIFFAYSMFIYHPDLSHSDFGQYVSTGMRIASYVVYVFSIFFVFYSLSAFLKSRNQEFGMLMILGARTGQINRLVFLENMLVGIGSIIVGVLGGMLISKFFLLITSKIIGEAELRFYWPAKALVVTAAAFLLLFVAASVFTLALIRHKKVQELLKGSVMPKKEPKASWLLSILGASLLILGVIAVTGKFSSNTLMYAAVTGIAGTYFFYTQLSVVIIKLLKKNRPLTWKKTNLIRISEMAYKLKDNARILFMVTVVTAMACMVSSVLLFMYQTNAATYKNSPYALVYVIRDAIDGKGERGYIVKELKANGVQFAEQKLDFIHYRGFALNGKQRGIDLLPMSAYRLLSEQTGLPGIQNVSASDAALLLSRTTNVQHFKDFADAHLQNKRHSLTVKQKVNTDIMPFGPYSSPFLVVSDAAYKDFAQDPELFSKMTYYLYKIPAWDGAPPSRSDPEATLGAKLAEWNQAVTSQHNYEYMLYARGENYQSSQQSTAVMSFIGVFIALIFSLSSASFLYFKLHTELRKDQRMYRSLSKIGLGEDEMAKAASTQIALLFYVPIAAAIVETMVVIVPILHGLNQTGIMPPILTTTAGFIVVQTVYFLIVRMQYVRSLRKLMV</sequence>
<evidence type="ECO:0000256" key="3">
    <source>
        <dbReference type="ARBA" id="ARBA00022692"/>
    </source>
</evidence>
<comment type="caution">
    <text evidence="8">The sequence shown here is derived from an EMBL/GenBank/DDBJ whole genome shotgun (WGS) entry which is preliminary data.</text>
</comment>
<dbReference type="GO" id="GO:0005886">
    <property type="term" value="C:plasma membrane"/>
    <property type="evidence" value="ECO:0007669"/>
    <property type="project" value="UniProtKB-SubCell"/>
</dbReference>
<keyword evidence="5 6" id="KW-0472">Membrane</keyword>
<evidence type="ECO:0000256" key="6">
    <source>
        <dbReference type="PIRNR" id="PIRNR018968"/>
    </source>
</evidence>
<name>A0A919XQC4_9BACL</name>
<evidence type="ECO:0000259" key="7">
    <source>
        <dbReference type="Pfam" id="PF02687"/>
    </source>
</evidence>
<evidence type="ECO:0000256" key="5">
    <source>
        <dbReference type="ARBA" id="ARBA00023136"/>
    </source>
</evidence>
<gene>
    <name evidence="8" type="ORF">J2TS6_59480</name>
</gene>
<comment type="similarity">
    <text evidence="6">Belongs to the ABC-4 integral membrane protein family.</text>
</comment>
<keyword evidence="6" id="KW-0813">Transport</keyword>